<dbReference type="InterPro" id="IPR040887">
    <property type="entry name" value="AUDH_Cupin"/>
</dbReference>
<dbReference type="InterPro" id="IPR000195">
    <property type="entry name" value="Rab-GAP-TBC_dom"/>
</dbReference>
<evidence type="ECO:0000259" key="2">
    <source>
        <dbReference type="PROSITE" id="PS50086"/>
    </source>
</evidence>
<protein>
    <submittedName>
        <fullName evidence="5">Beta-glucanase (1,3-1,4-beta-D-gluca n 4-glucanohydrolase) (Endo-beta-1,3-1,4 glucanase) (Laminarinase) (Lichenase)</fullName>
    </submittedName>
</protein>
<comment type="caution">
    <text evidence="4">The sequence shown here is derived from an EMBL/GenBank/DDBJ whole genome shotgun (WGS) entry which is preliminary data.</text>
</comment>
<dbReference type="InterPro" id="IPR050302">
    <property type="entry name" value="Rab_GAP_TBC_domain"/>
</dbReference>
<feature type="domain" description="Rab-GAP TBC" evidence="2">
    <location>
        <begin position="63"/>
        <end position="258"/>
    </location>
</feature>
<reference evidence="5 6" key="2">
    <citation type="submission" date="2024-05" db="EMBL/GenBank/DDBJ databases">
        <authorList>
            <person name="Chen Y."/>
            <person name="Shah S."/>
            <person name="Dougan E. K."/>
            <person name="Thang M."/>
            <person name="Chan C."/>
        </authorList>
    </citation>
    <scope>NUCLEOTIDE SEQUENCE [LARGE SCALE GENOMIC DNA]</scope>
</reference>
<dbReference type="Pfam" id="PF18637">
    <property type="entry name" value="AUDH_Cupin"/>
    <property type="match status" value="1"/>
</dbReference>
<name>A0A9P1DK53_9DINO</name>
<evidence type="ECO:0000313" key="4">
    <source>
        <dbReference type="EMBL" id="CAI4011026.1"/>
    </source>
</evidence>
<dbReference type="GO" id="GO:0005096">
    <property type="term" value="F:GTPase activator activity"/>
    <property type="evidence" value="ECO:0007669"/>
    <property type="project" value="TreeGrafter"/>
</dbReference>
<feature type="compositionally biased region" description="Low complexity" evidence="1">
    <location>
        <begin position="1"/>
        <end position="16"/>
    </location>
</feature>
<gene>
    <name evidence="4" type="ORF">C1SCF055_LOCUS36234</name>
</gene>
<evidence type="ECO:0000259" key="3">
    <source>
        <dbReference type="PROSITE" id="PS51762"/>
    </source>
</evidence>
<keyword evidence="6" id="KW-1185">Reference proteome</keyword>
<dbReference type="InterPro" id="IPR013320">
    <property type="entry name" value="ConA-like_dom_sf"/>
</dbReference>
<dbReference type="InterPro" id="IPR000757">
    <property type="entry name" value="Beta-glucanase-like"/>
</dbReference>
<dbReference type="GO" id="GO:0031267">
    <property type="term" value="F:small GTPase binding"/>
    <property type="evidence" value="ECO:0007669"/>
    <property type="project" value="TreeGrafter"/>
</dbReference>
<dbReference type="Gene3D" id="1.10.472.80">
    <property type="entry name" value="Ypt/Rab-GAP domain of gyp1p, domain 3"/>
    <property type="match status" value="1"/>
</dbReference>
<dbReference type="PROSITE" id="PS51762">
    <property type="entry name" value="GH16_2"/>
    <property type="match status" value="1"/>
</dbReference>
<dbReference type="SMART" id="SM00164">
    <property type="entry name" value="TBC"/>
    <property type="match status" value="1"/>
</dbReference>
<dbReference type="GO" id="GO:0004553">
    <property type="term" value="F:hydrolase activity, hydrolyzing O-glycosyl compounds"/>
    <property type="evidence" value="ECO:0007669"/>
    <property type="project" value="InterPro"/>
</dbReference>
<dbReference type="EMBL" id="CAMXCT030005001">
    <property type="protein sequence ID" value="CAL4798338.1"/>
    <property type="molecule type" value="Genomic_DNA"/>
</dbReference>
<dbReference type="Gene3D" id="1.10.8.270">
    <property type="entry name" value="putative rabgap domain of human tbc1 domain family member 14 like domains"/>
    <property type="match status" value="1"/>
</dbReference>
<dbReference type="Proteomes" id="UP001152797">
    <property type="component" value="Unassembled WGS sequence"/>
</dbReference>
<sequence>MRSQSASEASQPSQSSGGRNDEAAGAGQVGSAELAKWKEMMDQGISRYMRAHPDRFHRRVRRGIPPEFRWRVWKAAVRLEKDWPTLDYKCLSETENQWTSSIVIDVPRTFPDVKSFNEEQQQRLKRVLNAYAGCKPNIGYCQGMNYVAGLLLLVSQNEEESFYVFSQLMDHEDFGLVGFYMGKRGIPMWSQLPLLRRYLRACENLVAESLPELREHFIKQNVQPAVCGPNANISSCSMNVSLQKEGYLHDWCSDVTDKERFPACYPNGVPNWHPEQNVIVRLPDPSGCAVATSPEWVISGWSWKYVQLAPSQSFNLSIKDSEQGFLKLIRGTVLDVNQIGVQNDEGHWETFVVTPPNTERSLQLDHRLKSVKAGAEGAVFALMVVPVELFDVPITAMDQAPTTTISGPFSENFKWTRFAKYYPDDFPNTLEFWNLAGILLQDHHGERLNYNQWWTQKQNDNTDGGYHNHTGTPENGTFGELHMVMYSGAPNTGMIVQLPHTLYADTVKAPEEIPANKKFFWNQRDNDAVQFTLPLPPGYVHGPLWSIDPANGKPTHDCNGAIRYPWHGLVTGPINDNGGYSSPGRYTLWVVFEHAPETVNVPTPMLQYVTNAYLQNMVNWPIPACKSGEAADVDETGPLDLQTQRATDSQSTESTALLQLRGNVTSQTFGKCEKYGNCCADIAICSAATPSAPASAPAAAAAKPSGQVYGHPDPSKEYPVYDGFTLTLVEEFNAPLDLDTDPIWTWSDGGLYEGDVRFVKEQITFSDGKMKITAKPNPGIATQKCSHAEVGNVDAKPLVSGEIRARRNMFRYGRYEVRMKAPDVQPGNPDIDGNFIATMFVFRDAKFHHWREIDIEVTGDRKNSVTTNVLSADNTDWWSTRIASARETTCSGNAREEFHTYGFEWLPNKVTWFIDGRVVRTHYGGRPPIPDKSAKIMMNLWIFGPKANFGGKQIHNNRYPMTSEYDWFRFYKWDGESTYPCIGSGSCLTHDDRYLDGNNPCDGQPMEGTWKGKGACKVMILWDVIMCEGLPVILRIAVSILQVLKDSLLSMEFEARQVLDVDWWILVDMVTKRHQWC</sequence>
<evidence type="ECO:0000256" key="1">
    <source>
        <dbReference type="SAM" id="MobiDB-lite"/>
    </source>
</evidence>
<organism evidence="4">
    <name type="scientific">Cladocopium goreaui</name>
    <dbReference type="NCBI Taxonomy" id="2562237"/>
    <lineage>
        <taxon>Eukaryota</taxon>
        <taxon>Sar</taxon>
        <taxon>Alveolata</taxon>
        <taxon>Dinophyceae</taxon>
        <taxon>Suessiales</taxon>
        <taxon>Symbiodiniaceae</taxon>
        <taxon>Cladocopium</taxon>
    </lineage>
</organism>
<feature type="region of interest" description="Disordered" evidence="1">
    <location>
        <begin position="1"/>
        <end position="31"/>
    </location>
</feature>
<dbReference type="PANTHER" id="PTHR47219">
    <property type="entry name" value="RAB GTPASE-ACTIVATING PROTEIN 1-LIKE"/>
    <property type="match status" value="1"/>
</dbReference>
<dbReference type="OrthoDB" id="4781at2759"/>
<dbReference type="Pfam" id="PF00722">
    <property type="entry name" value="Glyco_hydro_16"/>
    <property type="match status" value="1"/>
</dbReference>
<dbReference type="SUPFAM" id="SSF47923">
    <property type="entry name" value="Ypt/Rab-GAP domain of gyp1p"/>
    <property type="match status" value="2"/>
</dbReference>
<proteinExistence type="predicted"/>
<feature type="domain" description="GH16" evidence="3">
    <location>
        <begin position="713"/>
        <end position="976"/>
    </location>
</feature>
<reference evidence="4" key="1">
    <citation type="submission" date="2022-10" db="EMBL/GenBank/DDBJ databases">
        <authorList>
            <person name="Chen Y."/>
            <person name="Dougan E. K."/>
            <person name="Chan C."/>
            <person name="Rhodes N."/>
            <person name="Thang M."/>
        </authorList>
    </citation>
    <scope>NUCLEOTIDE SEQUENCE</scope>
</reference>
<accession>A0A9P1DK53</accession>
<dbReference type="Pfam" id="PF00566">
    <property type="entry name" value="RabGAP-TBC"/>
    <property type="match status" value="1"/>
</dbReference>
<dbReference type="EMBL" id="CAMXCT020005001">
    <property type="protein sequence ID" value="CAL1164401.1"/>
    <property type="molecule type" value="Genomic_DNA"/>
</dbReference>
<dbReference type="InterPro" id="IPR035969">
    <property type="entry name" value="Rab-GAP_TBC_sf"/>
</dbReference>
<dbReference type="Gene3D" id="2.60.120.200">
    <property type="match status" value="1"/>
</dbReference>
<dbReference type="SUPFAM" id="SSF49899">
    <property type="entry name" value="Concanavalin A-like lectins/glucanases"/>
    <property type="match status" value="1"/>
</dbReference>
<evidence type="ECO:0000313" key="5">
    <source>
        <dbReference type="EMBL" id="CAL4798338.1"/>
    </source>
</evidence>
<dbReference type="AlphaFoldDB" id="A0A9P1DK53"/>
<dbReference type="PROSITE" id="PS50086">
    <property type="entry name" value="TBC_RABGAP"/>
    <property type="match status" value="1"/>
</dbReference>
<dbReference type="Gene3D" id="2.60.120.990">
    <property type="match status" value="1"/>
</dbReference>
<dbReference type="Gene3D" id="1.10.10.750">
    <property type="entry name" value="Ypt/Rab-GAP domain of gyp1p, domain 1"/>
    <property type="match status" value="1"/>
</dbReference>
<dbReference type="PANTHER" id="PTHR47219:SF9">
    <property type="entry name" value="GTPASE ACTIVATING PROTEIN AND CENTROSOME-ASSOCIATED, ISOFORM B"/>
    <property type="match status" value="1"/>
</dbReference>
<dbReference type="EMBL" id="CAMXCT010005001">
    <property type="protein sequence ID" value="CAI4011026.1"/>
    <property type="molecule type" value="Genomic_DNA"/>
</dbReference>
<evidence type="ECO:0000313" key="6">
    <source>
        <dbReference type="Proteomes" id="UP001152797"/>
    </source>
</evidence>
<dbReference type="FunFam" id="1.10.8.270:FF:000016">
    <property type="entry name" value="TBC1 domain family member 2A"/>
    <property type="match status" value="1"/>
</dbReference>
<dbReference type="GO" id="GO:0005975">
    <property type="term" value="P:carbohydrate metabolic process"/>
    <property type="evidence" value="ECO:0007669"/>
    <property type="project" value="InterPro"/>
</dbReference>